<protein>
    <submittedName>
        <fullName evidence="2">Uncharacterized protein</fullName>
    </submittedName>
</protein>
<keyword evidence="1" id="KW-0472">Membrane</keyword>
<dbReference type="RefSeq" id="XP_018756700.1">
    <property type="nucleotide sequence ID" value="XM_018898764.1"/>
</dbReference>
<keyword evidence="1" id="KW-0812">Transmembrane</keyword>
<name>W7MRZ6_GIBM7</name>
<dbReference type="GeneID" id="30067348"/>
<reference evidence="2 3" key="1">
    <citation type="journal article" date="2010" name="Nature">
        <title>Comparative genomics reveals mobile pathogenicity chromosomes in Fusarium.</title>
        <authorList>
            <person name="Ma L.J."/>
            <person name="van der Does H.C."/>
            <person name="Borkovich K.A."/>
            <person name="Coleman J.J."/>
            <person name="Daboussi M.J."/>
            <person name="Di Pietro A."/>
            <person name="Dufresne M."/>
            <person name="Freitag M."/>
            <person name="Grabherr M."/>
            <person name="Henrissat B."/>
            <person name="Houterman P.M."/>
            <person name="Kang S."/>
            <person name="Shim W.B."/>
            <person name="Woloshuk C."/>
            <person name="Xie X."/>
            <person name="Xu J.R."/>
            <person name="Antoniw J."/>
            <person name="Baker S.E."/>
            <person name="Bluhm B.H."/>
            <person name="Breakspear A."/>
            <person name="Brown D.W."/>
            <person name="Butchko R.A."/>
            <person name="Chapman S."/>
            <person name="Coulson R."/>
            <person name="Coutinho P.M."/>
            <person name="Danchin E.G."/>
            <person name="Diener A."/>
            <person name="Gale L.R."/>
            <person name="Gardiner D.M."/>
            <person name="Goff S."/>
            <person name="Hammond-Kosack K.E."/>
            <person name="Hilburn K."/>
            <person name="Hua-Van A."/>
            <person name="Jonkers W."/>
            <person name="Kazan K."/>
            <person name="Kodira C.D."/>
            <person name="Koehrsen M."/>
            <person name="Kumar L."/>
            <person name="Lee Y.H."/>
            <person name="Li L."/>
            <person name="Manners J.M."/>
            <person name="Miranda-Saavedra D."/>
            <person name="Mukherjee M."/>
            <person name="Park G."/>
            <person name="Park J."/>
            <person name="Park S.Y."/>
            <person name="Proctor R.H."/>
            <person name="Regev A."/>
            <person name="Ruiz-Roldan M.C."/>
            <person name="Sain D."/>
            <person name="Sakthikumar S."/>
            <person name="Sykes S."/>
            <person name="Schwartz D.C."/>
            <person name="Turgeon B.G."/>
            <person name="Wapinski I."/>
            <person name="Yoder O."/>
            <person name="Young S."/>
            <person name="Zeng Q."/>
            <person name="Zhou S."/>
            <person name="Galagan J."/>
            <person name="Cuomo C.A."/>
            <person name="Kistler H.C."/>
            <person name="Rep M."/>
        </authorList>
    </citation>
    <scope>NUCLEOTIDE SEQUENCE [LARGE SCALE GENOMIC DNA]</scope>
    <source>
        <strain evidence="3">M3125 / FGSC 7600</strain>
    </source>
</reference>
<dbReference type="HOGENOM" id="CLU_2171283_0_0_1"/>
<keyword evidence="3" id="KW-1185">Reference proteome</keyword>
<gene>
    <name evidence="2" type="ORF">FVEG_09709</name>
</gene>
<dbReference type="VEuPathDB" id="FungiDB:FVEG_09709"/>
<keyword evidence="1" id="KW-1133">Transmembrane helix</keyword>
<sequence>MGVRIGASASELSTVIAYNLSIYLLFVKVLAKELSRLGYLGRLGLTFIRAILVAHQPGFPGTGKKEFLLMLGKSRHVLSPRDSQPIREEKDATGNLHNRFATDEMALFRP</sequence>
<dbReference type="AlphaFoldDB" id="W7MRZ6"/>
<dbReference type="Proteomes" id="UP000009096">
    <property type="component" value="Chromosome 1"/>
</dbReference>
<evidence type="ECO:0000313" key="2">
    <source>
        <dbReference type="EMBL" id="EWG50509.1"/>
    </source>
</evidence>
<dbReference type="KEGG" id="fvr:FVEG_09709"/>
<proteinExistence type="predicted"/>
<evidence type="ECO:0000313" key="3">
    <source>
        <dbReference type="Proteomes" id="UP000009096"/>
    </source>
</evidence>
<organism evidence="2 3">
    <name type="scientific">Gibberella moniliformis (strain M3125 / FGSC 7600)</name>
    <name type="common">Maize ear and stalk rot fungus</name>
    <name type="synonym">Fusarium verticillioides</name>
    <dbReference type="NCBI Taxonomy" id="334819"/>
    <lineage>
        <taxon>Eukaryota</taxon>
        <taxon>Fungi</taxon>
        <taxon>Dikarya</taxon>
        <taxon>Ascomycota</taxon>
        <taxon>Pezizomycotina</taxon>
        <taxon>Sordariomycetes</taxon>
        <taxon>Hypocreomycetidae</taxon>
        <taxon>Hypocreales</taxon>
        <taxon>Nectriaceae</taxon>
        <taxon>Fusarium</taxon>
        <taxon>Fusarium fujikuroi species complex</taxon>
    </lineage>
</organism>
<dbReference type="EMBL" id="CM000578">
    <property type="protein sequence ID" value="EWG50509.1"/>
    <property type="molecule type" value="Genomic_DNA"/>
</dbReference>
<accession>W7MRZ6</accession>
<feature type="transmembrane region" description="Helical" evidence="1">
    <location>
        <begin position="12"/>
        <end position="31"/>
    </location>
</feature>
<dbReference type="EMBL" id="DS022254">
    <property type="protein sequence ID" value="EWG50509.1"/>
    <property type="molecule type" value="Genomic_DNA"/>
</dbReference>
<evidence type="ECO:0000256" key="1">
    <source>
        <dbReference type="SAM" id="Phobius"/>
    </source>
</evidence>